<evidence type="ECO:0000256" key="7">
    <source>
        <dbReference type="ARBA" id="ARBA00023319"/>
    </source>
</evidence>
<proteinExistence type="inferred from homology"/>
<dbReference type="Proteomes" id="UP000694890">
    <property type="component" value="Linkage group LG13"/>
</dbReference>
<evidence type="ECO:0000256" key="6">
    <source>
        <dbReference type="ARBA" id="ARBA00023290"/>
    </source>
</evidence>
<dbReference type="PANTHER" id="PTHR22804">
    <property type="entry name" value="AGGRECAN/VERSICAN PROTEOGLYCAN"/>
    <property type="match status" value="1"/>
</dbReference>
<evidence type="ECO:0000313" key="15">
    <source>
        <dbReference type="RefSeq" id="XP_018525172.1"/>
    </source>
</evidence>
<dbReference type="PROSITE" id="PS50835">
    <property type="entry name" value="IG_LIKE"/>
    <property type="match status" value="1"/>
</dbReference>
<dbReference type="Proteomes" id="UP000314980">
    <property type="component" value="Unassembled WGS sequence"/>
</dbReference>
<dbReference type="GO" id="GO:0007155">
    <property type="term" value="P:cell adhesion"/>
    <property type="evidence" value="ECO:0007669"/>
    <property type="project" value="InterPro"/>
</dbReference>
<evidence type="ECO:0000259" key="11">
    <source>
        <dbReference type="PROSITE" id="PS50835"/>
    </source>
</evidence>
<dbReference type="SMART" id="SM00409">
    <property type="entry name" value="IG"/>
    <property type="match status" value="1"/>
</dbReference>
<dbReference type="OrthoDB" id="5359219at2759"/>
<keyword evidence="7" id="KW-0393">Immunoglobulin domain</keyword>
<dbReference type="PROSITE" id="PS01241">
    <property type="entry name" value="LINK_1"/>
    <property type="match status" value="2"/>
</dbReference>
<dbReference type="Pfam" id="PF00193">
    <property type="entry name" value="Xlink"/>
    <property type="match status" value="2"/>
</dbReference>
<dbReference type="PANTHER" id="PTHR22804:SF58">
    <property type="entry name" value="HYALURONAN AND PROTEOGLYCAN LINK PROTEIN 1 ISOFORM 1 PRECURSOR"/>
    <property type="match status" value="1"/>
</dbReference>
<feature type="disulfide bond" evidence="9">
    <location>
        <begin position="293"/>
        <end position="314"/>
    </location>
</feature>
<dbReference type="Pfam" id="PF07686">
    <property type="entry name" value="V-set"/>
    <property type="match status" value="1"/>
</dbReference>
<keyword evidence="5 9" id="KW-1015">Disulfide bond</keyword>
<organism evidence="13 14">
    <name type="scientific">Lates calcarifer</name>
    <name type="common">Barramundi</name>
    <name type="synonym">Holocentrus calcarifer</name>
    <dbReference type="NCBI Taxonomy" id="8187"/>
    <lineage>
        <taxon>Eukaryota</taxon>
        <taxon>Metazoa</taxon>
        <taxon>Chordata</taxon>
        <taxon>Craniata</taxon>
        <taxon>Vertebrata</taxon>
        <taxon>Euteleostomi</taxon>
        <taxon>Actinopterygii</taxon>
        <taxon>Neopterygii</taxon>
        <taxon>Teleostei</taxon>
        <taxon>Neoteleostei</taxon>
        <taxon>Acanthomorphata</taxon>
        <taxon>Carangaria</taxon>
        <taxon>Carangaria incertae sedis</taxon>
        <taxon>Centropomidae</taxon>
        <taxon>Lates</taxon>
    </lineage>
</organism>
<gene>
    <name evidence="13 15" type="primary">LOC108878708</name>
</gene>
<reference evidence="13" key="3">
    <citation type="submission" date="2025-05" db="UniProtKB">
        <authorList>
            <consortium name="Ensembl"/>
        </authorList>
    </citation>
    <scope>IDENTIFICATION</scope>
</reference>
<sequence>MMSLLCITIISLTLAGSAYSGVMTPPPFQISAKVFADLGANVTLPCTLLSKNSMSFGHIGIRVKWTKVADDEALNEDVLMSMGFHKKTYGSFENRVFLQESDDEDASLVMTDVSMEDTGKYHCEIINGMEDTVQEIFLEVQGGLTDGVVFPYFPASGRYNMNFETAMQTCVSLDAVVASYDQLYEAWKDGLDWCNAGWLSDGTVQYPITKPREPCGGSNNGPGLRNYGPRDKDTALYDVFCYTSALKGHFYWLVQPERLTFDEAVQACLDDDAEIAKVGHMYSAWKLEGYDRCDAGWLADGSVRYPISRPRKNCSPTEAAVRLVGFPDKSQKSYGVYCYKTQQ</sequence>
<evidence type="ECO:0000313" key="13">
    <source>
        <dbReference type="Ensembl" id="ENSLCAP00010059968.1"/>
    </source>
</evidence>
<dbReference type="InterPro" id="IPR003599">
    <property type="entry name" value="Ig_sub"/>
</dbReference>
<dbReference type="GO" id="GO:0010001">
    <property type="term" value="P:glial cell differentiation"/>
    <property type="evidence" value="ECO:0007669"/>
    <property type="project" value="TreeGrafter"/>
</dbReference>
<dbReference type="GO" id="GO:0061148">
    <property type="term" value="P:extracellular matrix organization involved in endocardium development"/>
    <property type="evidence" value="ECO:0007669"/>
    <property type="project" value="Ensembl"/>
</dbReference>
<dbReference type="Gene3D" id="2.60.40.10">
    <property type="entry name" value="Immunoglobulins"/>
    <property type="match status" value="1"/>
</dbReference>
<dbReference type="STRING" id="8187.ENSLCAP00010059968"/>
<keyword evidence="2" id="KW-0964">Secreted</keyword>
<feature type="signal peptide" evidence="10">
    <location>
        <begin position="1"/>
        <end position="20"/>
    </location>
</feature>
<keyword evidence="10" id="KW-0732">Signal</keyword>
<reference evidence="15" key="2">
    <citation type="submission" date="2025-04" db="UniProtKB">
        <authorList>
            <consortium name="RefSeq"/>
        </authorList>
    </citation>
    <scope>IDENTIFICATION</scope>
    <source>
        <tissue evidence="15">Brain</tissue>
    </source>
</reference>
<evidence type="ECO:0000256" key="4">
    <source>
        <dbReference type="ARBA" id="ARBA00022737"/>
    </source>
</evidence>
<dbReference type="GO" id="GO:0045202">
    <property type="term" value="C:synapse"/>
    <property type="evidence" value="ECO:0007669"/>
    <property type="project" value="TreeGrafter"/>
</dbReference>
<dbReference type="SUPFAM" id="SSF48726">
    <property type="entry name" value="Immunoglobulin"/>
    <property type="match status" value="1"/>
</dbReference>
<dbReference type="SMART" id="SM00406">
    <property type="entry name" value="IGv"/>
    <property type="match status" value="1"/>
</dbReference>
<dbReference type="SUPFAM" id="SSF56436">
    <property type="entry name" value="C-type lectin-like"/>
    <property type="match status" value="2"/>
</dbReference>
<dbReference type="FunFam" id="3.10.100.10:FF:000001">
    <property type="entry name" value="Hyaluronan proteoglycan link protein 1"/>
    <property type="match status" value="1"/>
</dbReference>
<evidence type="ECO:0000256" key="10">
    <source>
        <dbReference type="SAM" id="SignalP"/>
    </source>
</evidence>
<evidence type="ECO:0000256" key="3">
    <source>
        <dbReference type="ARBA" id="ARBA00022530"/>
    </source>
</evidence>
<dbReference type="GO" id="GO:0007417">
    <property type="term" value="P:central nervous system development"/>
    <property type="evidence" value="ECO:0007669"/>
    <property type="project" value="TreeGrafter"/>
</dbReference>
<dbReference type="GeneTree" id="ENSGT00940000166906"/>
<dbReference type="InterPro" id="IPR016187">
    <property type="entry name" value="CTDL_fold"/>
</dbReference>
<dbReference type="PRINTS" id="PR01265">
    <property type="entry name" value="LINKMODULE"/>
</dbReference>
<keyword evidence="3" id="KW-0272">Extracellular matrix</keyword>
<dbReference type="GO" id="GO:0001501">
    <property type="term" value="P:skeletal system development"/>
    <property type="evidence" value="ECO:0007669"/>
    <property type="project" value="TreeGrafter"/>
</dbReference>
<reference evidence="14" key="1">
    <citation type="submission" date="2015-09" db="EMBL/GenBank/DDBJ databases">
        <authorList>
            <person name="Sai Rama Sridatta P."/>
        </authorList>
    </citation>
    <scope>NUCLEOTIDE SEQUENCE [LARGE SCALE GENOMIC DNA]</scope>
</reference>
<keyword evidence="14" id="KW-1185">Reference proteome</keyword>
<dbReference type="InParanoid" id="A0A4W6G9L5"/>
<feature type="disulfide bond" evidence="9">
    <location>
        <begin position="194"/>
        <end position="215"/>
    </location>
</feature>
<dbReference type="CDD" id="cd03518">
    <property type="entry name" value="Link_domain_HAPLN_module_1"/>
    <property type="match status" value="1"/>
</dbReference>
<dbReference type="InterPro" id="IPR013783">
    <property type="entry name" value="Ig-like_fold"/>
</dbReference>
<dbReference type="GO" id="GO:0005540">
    <property type="term" value="F:hyaluronic acid binding"/>
    <property type="evidence" value="ECO:0007669"/>
    <property type="project" value="UniProtKB-KW"/>
</dbReference>
<evidence type="ECO:0000259" key="12">
    <source>
        <dbReference type="PROSITE" id="PS50963"/>
    </source>
</evidence>
<dbReference type="GO" id="GO:0031101">
    <property type="term" value="P:fin regeneration"/>
    <property type="evidence" value="ECO:0007669"/>
    <property type="project" value="Ensembl"/>
</dbReference>
<dbReference type="GO" id="GO:0005615">
    <property type="term" value="C:extracellular space"/>
    <property type="evidence" value="ECO:0007669"/>
    <property type="project" value="TreeGrafter"/>
</dbReference>
<comment type="similarity">
    <text evidence="8">Belongs to the HAPLN family.</text>
</comment>
<dbReference type="RefSeq" id="XP_018525172.1">
    <property type="nucleotide sequence ID" value="XM_018669656.2"/>
</dbReference>
<dbReference type="FunFam" id="3.10.100.10:FF:000002">
    <property type="entry name" value="Hyaluronan proteoglycan link protein 1"/>
    <property type="match status" value="1"/>
</dbReference>
<feature type="domain" description="Ig-like" evidence="11">
    <location>
        <begin position="25"/>
        <end position="134"/>
    </location>
</feature>
<evidence type="ECO:0000256" key="5">
    <source>
        <dbReference type="ARBA" id="ARBA00023157"/>
    </source>
</evidence>
<evidence type="ECO:0000256" key="2">
    <source>
        <dbReference type="ARBA" id="ARBA00022525"/>
    </source>
</evidence>
<evidence type="ECO:0000313" key="14">
    <source>
        <dbReference type="Proteomes" id="UP000314980"/>
    </source>
</evidence>
<dbReference type="AlphaFoldDB" id="A0A4W6G9L5"/>
<feature type="domain" description="Link" evidence="12">
    <location>
        <begin position="248"/>
        <end position="340"/>
    </location>
</feature>
<dbReference type="InterPro" id="IPR016186">
    <property type="entry name" value="C-type_lectin-like/link_sf"/>
</dbReference>
<keyword evidence="6" id="KW-0373">Hyaluronic acid</keyword>
<feature type="domain" description="Link" evidence="12">
    <location>
        <begin position="148"/>
        <end position="243"/>
    </location>
</feature>
<comment type="subcellular location">
    <subcellularLocation>
        <location evidence="1">Secreted</location>
        <location evidence="1">Extracellular space</location>
        <location evidence="1">Extracellular matrix</location>
    </subcellularLocation>
</comment>
<keyword evidence="4" id="KW-0677">Repeat</keyword>
<feature type="chain" id="PRO_5044614084" evidence="10">
    <location>
        <begin position="21"/>
        <end position="343"/>
    </location>
</feature>
<dbReference type="Ensembl" id="ENSLCAT00010061587.1">
    <property type="protein sequence ID" value="ENSLCAP00010059968.1"/>
    <property type="gene ID" value="ENSLCAG00010027925.1"/>
</dbReference>
<evidence type="ECO:0000256" key="1">
    <source>
        <dbReference type="ARBA" id="ARBA00004498"/>
    </source>
</evidence>
<dbReference type="InterPro" id="IPR036179">
    <property type="entry name" value="Ig-like_dom_sf"/>
</dbReference>
<accession>A0A4W6G9L5</accession>
<dbReference type="SMART" id="SM00445">
    <property type="entry name" value="LINK"/>
    <property type="match status" value="2"/>
</dbReference>
<dbReference type="InterPro" id="IPR013106">
    <property type="entry name" value="Ig_V-set"/>
</dbReference>
<evidence type="ECO:0000256" key="8">
    <source>
        <dbReference type="ARBA" id="ARBA00038272"/>
    </source>
</evidence>
<dbReference type="KEGG" id="lcf:108878708"/>
<name>A0A4W6G9L5_LATCA</name>
<dbReference type="InterPro" id="IPR000538">
    <property type="entry name" value="Link_dom"/>
</dbReference>
<dbReference type="InterPro" id="IPR007110">
    <property type="entry name" value="Ig-like_dom"/>
</dbReference>
<protein>
    <submittedName>
        <fullName evidence="13 15">Hyaluronan and proteoglycan link protein 1</fullName>
    </submittedName>
</protein>
<dbReference type="PROSITE" id="PS50963">
    <property type="entry name" value="LINK_2"/>
    <property type="match status" value="2"/>
</dbReference>
<dbReference type="GO" id="GO:0072534">
    <property type="term" value="C:perineuronal net"/>
    <property type="evidence" value="ECO:0007669"/>
    <property type="project" value="TreeGrafter"/>
</dbReference>
<evidence type="ECO:0000256" key="9">
    <source>
        <dbReference type="PROSITE-ProRule" id="PRU00323"/>
    </source>
</evidence>
<comment type="caution">
    <text evidence="9">Lacks conserved residue(s) required for the propagation of feature annotation.</text>
</comment>
<dbReference type="Gene3D" id="3.10.100.10">
    <property type="entry name" value="Mannose-Binding Protein A, subunit A"/>
    <property type="match status" value="2"/>
</dbReference>
<dbReference type="GO" id="GO:0002052">
    <property type="term" value="P:positive regulation of neuroblast proliferation"/>
    <property type="evidence" value="ECO:0007669"/>
    <property type="project" value="TreeGrafter"/>
</dbReference>
<dbReference type="GeneID" id="108878708"/>
<dbReference type="InterPro" id="IPR050691">
    <property type="entry name" value="Hyaluronan_bind_Proteoglycan"/>
</dbReference>
<dbReference type="CDD" id="cd03519">
    <property type="entry name" value="Link_domain_HAPLN_module_2"/>
    <property type="match status" value="1"/>
</dbReference>